<dbReference type="STRING" id="1088818.A0A2I0A9F6"/>
<dbReference type="PANTHER" id="PTHR34452">
    <property type="entry name" value="MYOSIN HEAVY CHAIN-RELATED PROTEIN"/>
    <property type="match status" value="1"/>
</dbReference>
<protein>
    <submittedName>
        <fullName evidence="1">Uncharacterized protein</fullName>
    </submittedName>
</protein>
<evidence type="ECO:0000313" key="1">
    <source>
        <dbReference type="EMBL" id="PKA52155.1"/>
    </source>
</evidence>
<accession>A0A2I0A9F6</accession>
<dbReference type="EMBL" id="KZ452009">
    <property type="protein sequence ID" value="PKA52155.1"/>
    <property type="molecule type" value="Genomic_DNA"/>
</dbReference>
<dbReference type="Proteomes" id="UP000236161">
    <property type="component" value="Unassembled WGS sequence"/>
</dbReference>
<gene>
    <name evidence="1" type="ORF">AXF42_Ash014092</name>
</gene>
<dbReference type="OrthoDB" id="765176at2759"/>
<dbReference type="PANTHER" id="PTHR34452:SF7">
    <property type="entry name" value="MYOSIN HEAVY CHAIN-RELATED PROTEIN"/>
    <property type="match status" value="1"/>
</dbReference>
<reference evidence="1 2" key="1">
    <citation type="journal article" date="2017" name="Nature">
        <title>The Apostasia genome and the evolution of orchids.</title>
        <authorList>
            <person name="Zhang G.Q."/>
            <person name="Liu K.W."/>
            <person name="Li Z."/>
            <person name="Lohaus R."/>
            <person name="Hsiao Y.Y."/>
            <person name="Niu S.C."/>
            <person name="Wang J.Y."/>
            <person name="Lin Y.C."/>
            <person name="Xu Q."/>
            <person name="Chen L.J."/>
            <person name="Yoshida K."/>
            <person name="Fujiwara S."/>
            <person name="Wang Z.W."/>
            <person name="Zhang Y.Q."/>
            <person name="Mitsuda N."/>
            <person name="Wang M."/>
            <person name="Liu G.H."/>
            <person name="Pecoraro L."/>
            <person name="Huang H.X."/>
            <person name="Xiao X.J."/>
            <person name="Lin M."/>
            <person name="Wu X.Y."/>
            <person name="Wu W.L."/>
            <person name="Chen Y.Y."/>
            <person name="Chang S.B."/>
            <person name="Sakamoto S."/>
            <person name="Ohme-Takagi M."/>
            <person name="Yagi M."/>
            <person name="Zeng S.J."/>
            <person name="Shen C.Y."/>
            <person name="Yeh C.M."/>
            <person name="Luo Y.B."/>
            <person name="Tsai W.C."/>
            <person name="Van de Peer Y."/>
            <person name="Liu Z.J."/>
        </authorList>
    </citation>
    <scope>NUCLEOTIDE SEQUENCE [LARGE SCALE GENOMIC DNA]</scope>
    <source>
        <strain evidence="2">cv. Shenzhen</strain>
        <tissue evidence="1">Stem</tissue>
    </source>
</reference>
<dbReference type="AlphaFoldDB" id="A0A2I0A9F6"/>
<name>A0A2I0A9F6_9ASPA</name>
<keyword evidence="2" id="KW-1185">Reference proteome</keyword>
<proteinExistence type="predicted"/>
<evidence type="ECO:0000313" key="2">
    <source>
        <dbReference type="Proteomes" id="UP000236161"/>
    </source>
</evidence>
<sequence length="66" mass="7851">MEKELQRREEAFQADLFIVNGAEFEQEKRAIQEEETLRKARLNYSDTAEKLQEEFKRPNAQISTAF</sequence>
<organism evidence="1 2">
    <name type="scientific">Apostasia shenzhenica</name>
    <dbReference type="NCBI Taxonomy" id="1088818"/>
    <lineage>
        <taxon>Eukaryota</taxon>
        <taxon>Viridiplantae</taxon>
        <taxon>Streptophyta</taxon>
        <taxon>Embryophyta</taxon>
        <taxon>Tracheophyta</taxon>
        <taxon>Spermatophyta</taxon>
        <taxon>Magnoliopsida</taxon>
        <taxon>Liliopsida</taxon>
        <taxon>Asparagales</taxon>
        <taxon>Orchidaceae</taxon>
        <taxon>Apostasioideae</taxon>
        <taxon>Apostasia</taxon>
    </lineage>
</organism>